<protein>
    <submittedName>
        <fullName evidence="1">Uncharacterized protein</fullName>
    </submittedName>
</protein>
<organism evidence="1 2">
    <name type="scientific">Aliiruegeria lutimaris</name>
    <dbReference type="NCBI Taxonomy" id="571298"/>
    <lineage>
        <taxon>Bacteria</taxon>
        <taxon>Pseudomonadati</taxon>
        <taxon>Pseudomonadota</taxon>
        <taxon>Alphaproteobacteria</taxon>
        <taxon>Rhodobacterales</taxon>
        <taxon>Roseobacteraceae</taxon>
        <taxon>Aliiruegeria</taxon>
    </lineage>
</organism>
<dbReference type="EMBL" id="FNEK01000014">
    <property type="protein sequence ID" value="SDJ21669.1"/>
    <property type="molecule type" value="Genomic_DNA"/>
</dbReference>
<name>A0A1G8RXH9_9RHOB</name>
<dbReference type="AlphaFoldDB" id="A0A1G8RXH9"/>
<accession>A0A1G8RXH9</accession>
<dbReference type="STRING" id="571298.SAMN04488026_10148"/>
<proteinExistence type="predicted"/>
<reference evidence="1 2" key="1">
    <citation type="submission" date="2016-10" db="EMBL/GenBank/DDBJ databases">
        <authorList>
            <person name="de Groot N.N."/>
        </authorList>
    </citation>
    <scope>NUCLEOTIDE SEQUENCE [LARGE SCALE GENOMIC DNA]</scope>
    <source>
        <strain evidence="1 2">DSM 25294</strain>
    </source>
</reference>
<evidence type="ECO:0000313" key="2">
    <source>
        <dbReference type="Proteomes" id="UP000199382"/>
    </source>
</evidence>
<sequence>MVPFGVQAIAFGLFEVMDLANLFLPLKVLLLVETEFGQFGQTTHCCSGVTGLPPPVAIVLAMVRSAMNAAPVPAEPMARWQKSRKRS</sequence>
<gene>
    <name evidence="1" type="ORF">SAMN04488026_10148</name>
</gene>
<keyword evidence="2" id="KW-1185">Reference proteome</keyword>
<dbReference type="Proteomes" id="UP000199382">
    <property type="component" value="Unassembled WGS sequence"/>
</dbReference>
<dbReference type="RefSeq" id="WP_093153547.1">
    <property type="nucleotide sequence ID" value="NZ_FNEK01000014.1"/>
</dbReference>
<evidence type="ECO:0000313" key="1">
    <source>
        <dbReference type="EMBL" id="SDJ21669.1"/>
    </source>
</evidence>